<feature type="region of interest" description="Disordered" evidence="1">
    <location>
        <begin position="214"/>
        <end position="236"/>
    </location>
</feature>
<proteinExistence type="predicted"/>
<organism evidence="2 3">
    <name type="scientific">Romanomermis culicivorax</name>
    <name type="common">Nematode worm</name>
    <dbReference type="NCBI Taxonomy" id="13658"/>
    <lineage>
        <taxon>Eukaryota</taxon>
        <taxon>Metazoa</taxon>
        <taxon>Ecdysozoa</taxon>
        <taxon>Nematoda</taxon>
        <taxon>Enoplea</taxon>
        <taxon>Dorylaimia</taxon>
        <taxon>Mermithida</taxon>
        <taxon>Mermithoidea</taxon>
        <taxon>Mermithidae</taxon>
        <taxon>Romanomermis</taxon>
    </lineage>
</organism>
<sequence length="236" mass="25337">MPRSHSGTSTQATGSGMLGISSSKPLPQTQRHVTTNFSPHTFARKSIADETAFTFATVTTGRIDTIGVGIARLILVRRFCTFVDIFAIFRIDFTKIARQTDANLESGVGGSFLPSKARGHMRTLARWCPTLDETGKFKIILIDILVELKVDLIYEENPGLQVQVTLQMRRQSYVQSACGLQGLLSQNGSTLTGTVSTALGPTISGHLTEGQINGGGISVTPGGGRHTNEPTVFSQV</sequence>
<dbReference type="Proteomes" id="UP000887565">
    <property type="component" value="Unplaced"/>
</dbReference>
<evidence type="ECO:0000313" key="3">
    <source>
        <dbReference type="WBParaSite" id="nRc.2.0.1.t18826-RA"/>
    </source>
</evidence>
<dbReference type="WBParaSite" id="nRc.2.0.1.t18826-RA">
    <property type="protein sequence ID" value="nRc.2.0.1.t18826-RA"/>
    <property type="gene ID" value="nRc.2.0.1.g18826"/>
</dbReference>
<feature type="compositionally biased region" description="Gly residues" evidence="1">
    <location>
        <begin position="214"/>
        <end position="225"/>
    </location>
</feature>
<reference evidence="3" key="1">
    <citation type="submission" date="2022-11" db="UniProtKB">
        <authorList>
            <consortium name="WormBaseParasite"/>
        </authorList>
    </citation>
    <scope>IDENTIFICATION</scope>
</reference>
<evidence type="ECO:0000313" key="2">
    <source>
        <dbReference type="Proteomes" id="UP000887565"/>
    </source>
</evidence>
<accession>A0A915IZG6</accession>
<keyword evidence="2" id="KW-1185">Reference proteome</keyword>
<protein>
    <submittedName>
        <fullName evidence="3">Uncharacterized protein</fullName>
    </submittedName>
</protein>
<evidence type="ECO:0000256" key="1">
    <source>
        <dbReference type="SAM" id="MobiDB-lite"/>
    </source>
</evidence>
<name>A0A915IZG6_ROMCU</name>
<dbReference type="AlphaFoldDB" id="A0A915IZG6"/>
<feature type="region of interest" description="Disordered" evidence="1">
    <location>
        <begin position="1"/>
        <end position="32"/>
    </location>
</feature>